<evidence type="ECO:0000313" key="2">
    <source>
        <dbReference type="Proteomes" id="UP001558613"/>
    </source>
</evidence>
<sequence>VFNGQRPLISAHLPLFSRAGAGDVLFMPRHKSDKEPTKDKKIYYAPTHKSRTFDADDVSSLREIKTANLHPSSKSLQQQMGQIRRNPKNKNYCQSRAITSVPEHTCGLSSARVRQPLSSIEVESHWKQDALLSQSELARQRVKRRPVGESIKSTSALPALHLQF</sequence>
<gene>
    <name evidence="1" type="ORF">QQF64_017539</name>
</gene>
<accession>A0ABR3LIX5</accession>
<keyword evidence="2" id="KW-1185">Reference proteome</keyword>
<comment type="caution">
    <text evidence="1">The sequence shown here is derived from an EMBL/GenBank/DDBJ whole genome shotgun (WGS) entry which is preliminary data.</text>
</comment>
<dbReference type="EMBL" id="JAYMGO010000021">
    <property type="protein sequence ID" value="KAL1252846.1"/>
    <property type="molecule type" value="Genomic_DNA"/>
</dbReference>
<reference evidence="1 2" key="1">
    <citation type="submission" date="2023-09" db="EMBL/GenBank/DDBJ databases">
        <authorList>
            <person name="Wang M."/>
        </authorList>
    </citation>
    <scope>NUCLEOTIDE SEQUENCE [LARGE SCALE GENOMIC DNA]</scope>
    <source>
        <strain evidence="1">GT-2023</strain>
        <tissue evidence="1">Liver</tissue>
    </source>
</reference>
<organism evidence="1 2">
    <name type="scientific">Cirrhinus molitorella</name>
    <name type="common">mud carp</name>
    <dbReference type="NCBI Taxonomy" id="172907"/>
    <lineage>
        <taxon>Eukaryota</taxon>
        <taxon>Metazoa</taxon>
        <taxon>Chordata</taxon>
        <taxon>Craniata</taxon>
        <taxon>Vertebrata</taxon>
        <taxon>Euteleostomi</taxon>
        <taxon>Actinopterygii</taxon>
        <taxon>Neopterygii</taxon>
        <taxon>Teleostei</taxon>
        <taxon>Ostariophysi</taxon>
        <taxon>Cypriniformes</taxon>
        <taxon>Cyprinidae</taxon>
        <taxon>Labeoninae</taxon>
        <taxon>Labeonini</taxon>
        <taxon>Cirrhinus</taxon>
    </lineage>
</organism>
<dbReference type="Proteomes" id="UP001558613">
    <property type="component" value="Unassembled WGS sequence"/>
</dbReference>
<protein>
    <submittedName>
        <fullName evidence="1">Uncharacterized protein</fullName>
    </submittedName>
</protein>
<name>A0ABR3LIX5_9TELE</name>
<proteinExistence type="predicted"/>
<feature type="non-terminal residue" evidence="1">
    <location>
        <position position="1"/>
    </location>
</feature>
<evidence type="ECO:0000313" key="1">
    <source>
        <dbReference type="EMBL" id="KAL1252846.1"/>
    </source>
</evidence>